<evidence type="ECO:0000313" key="1">
    <source>
        <dbReference type="EMBL" id="JAE15492.1"/>
    </source>
</evidence>
<dbReference type="EMBL" id="GBRH01182404">
    <property type="protein sequence ID" value="JAE15492.1"/>
    <property type="molecule type" value="Transcribed_RNA"/>
</dbReference>
<reference evidence="1" key="1">
    <citation type="submission" date="2014-09" db="EMBL/GenBank/DDBJ databases">
        <authorList>
            <person name="Magalhaes I.L.F."/>
            <person name="Oliveira U."/>
            <person name="Santos F.R."/>
            <person name="Vidigal T.H.D.A."/>
            <person name="Brescovit A.D."/>
            <person name="Santos A.J."/>
        </authorList>
    </citation>
    <scope>NUCLEOTIDE SEQUENCE</scope>
    <source>
        <tissue evidence="1">Shoot tissue taken approximately 20 cm above the soil surface</tissue>
    </source>
</reference>
<proteinExistence type="predicted"/>
<organism evidence="1">
    <name type="scientific">Arundo donax</name>
    <name type="common">Giant reed</name>
    <name type="synonym">Donax arundinaceus</name>
    <dbReference type="NCBI Taxonomy" id="35708"/>
    <lineage>
        <taxon>Eukaryota</taxon>
        <taxon>Viridiplantae</taxon>
        <taxon>Streptophyta</taxon>
        <taxon>Embryophyta</taxon>
        <taxon>Tracheophyta</taxon>
        <taxon>Spermatophyta</taxon>
        <taxon>Magnoliopsida</taxon>
        <taxon>Liliopsida</taxon>
        <taxon>Poales</taxon>
        <taxon>Poaceae</taxon>
        <taxon>PACMAD clade</taxon>
        <taxon>Arundinoideae</taxon>
        <taxon>Arundineae</taxon>
        <taxon>Arundo</taxon>
    </lineage>
</organism>
<reference evidence="1" key="2">
    <citation type="journal article" date="2015" name="Data Brief">
        <title>Shoot transcriptome of the giant reed, Arundo donax.</title>
        <authorList>
            <person name="Barrero R.A."/>
            <person name="Guerrero F.D."/>
            <person name="Moolhuijzen P."/>
            <person name="Goolsby J.A."/>
            <person name="Tidwell J."/>
            <person name="Bellgard S.E."/>
            <person name="Bellgard M.I."/>
        </authorList>
    </citation>
    <scope>NUCLEOTIDE SEQUENCE</scope>
    <source>
        <tissue evidence="1">Shoot tissue taken approximately 20 cm above the soil surface</tissue>
    </source>
</reference>
<name>A0A0A9FT93_ARUDO</name>
<accession>A0A0A9FT93</accession>
<dbReference type="AlphaFoldDB" id="A0A0A9FT93"/>
<sequence>MFGEITTMASWVLVTRKVDAVLCLSQHSVKNLLGRCMKLHAELGTLLCSPIRSPLIRI</sequence>
<protein>
    <submittedName>
        <fullName evidence="1">Uncharacterized protein</fullName>
    </submittedName>
</protein>